<feature type="signal peptide" evidence="1">
    <location>
        <begin position="1"/>
        <end position="28"/>
    </location>
</feature>
<organism evidence="2 3">
    <name type="scientific">Novosphingobium capsulatum</name>
    <dbReference type="NCBI Taxonomy" id="13688"/>
    <lineage>
        <taxon>Bacteria</taxon>
        <taxon>Pseudomonadati</taxon>
        <taxon>Pseudomonadota</taxon>
        <taxon>Alphaproteobacteria</taxon>
        <taxon>Sphingomonadales</taxon>
        <taxon>Sphingomonadaceae</taxon>
        <taxon>Novosphingobium</taxon>
    </lineage>
</organism>
<dbReference type="EMBL" id="JAVDRD010000001">
    <property type="protein sequence ID" value="MDR6509642.1"/>
    <property type="molecule type" value="Genomic_DNA"/>
</dbReference>
<dbReference type="RefSeq" id="WP_054131024.1">
    <property type="nucleotide sequence ID" value="NZ_JAVDRD010000001.1"/>
</dbReference>
<evidence type="ECO:0000313" key="3">
    <source>
        <dbReference type="Proteomes" id="UP001184150"/>
    </source>
</evidence>
<name>A0ABU1MHX4_9SPHN</name>
<dbReference type="Proteomes" id="UP001184150">
    <property type="component" value="Unassembled WGS sequence"/>
</dbReference>
<feature type="chain" id="PRO_5047257946" description="Elongation factor P" evidence="1">
    <location>
        <begin position="29"/>
        <end position="144"/>
    </location>
</feature>
<gene>
    <name evidence="2" type="ORF">J2792_000482</name>
</gene>
<evidence type="ECO:0000313" key="2">
    <source>
        <dbReference type="EMBL" id="MDR6509642.1"/>
    </source>
</evidence>
<proteinExistence type="predicted"/>
<reference evidence="2 3" key="1">
    <citation type="submission" date="2023-07" db="EMBL/GenBank/DDBJ databases">
        <title>Sorghum-associated microbial communities from plants grown in Nebraska, USA.</title>
        <authorList>
            <person name="Schachtman D."/>
        </authorList>
    </citation>
    <scope>NUCLEOTIDE SEQUENCE [LARGE SCALE GENOMIC DNA]</scope>
    <source>
        <strain evidence="2 3">DS1027</strain>
    </source>
</reference>
<protein>
    <recommendedName>
        <fullName evidence="4">Elongation factor P</fullName>
    </recommendedName>
</protein>
<accession>A0ABU1MHX4</accession>
<sequence>MTMRARNASLAALALMLAASTASLPAHAVPGGDLGTLHNGRWTCEQGGDAAILPRHVPDQEFRITPDSSYRTPDGKGGGTYILLGRAMSFTSGPYYGRTFQAQGPNTVLQLDANGKRTGVRCTRTGAPSGGFADAPEAGVNGAN</sequence>
<evidence type="ECO:0008006" key="4">
    <source>
        <dbReference type="Google" id="ProtNLM"/>
    </source>
</evidence>
<keyword evidence="1" id="KW-0732">Signal</keyword>
<keyword evidence="3" id="KW-1185">Reference proteome</keyword>
<comment type="caution">
    <text evidence="2">The sequence shown here is derived from an EMBL/GenBank/DDBJ whole genome shotgun (WGS) entry which is preliminary data.</text>
</comment>
<evidence type="ECO:0000256" key="1">
    <source>
        <dbReference type="SAM" id="SignalP"/>
    </source>
</evidence>